<dbReference type="EMBL" id="BQXS01012575">
    <property type="protein sequence ID" value="GKT25218.1"/>
    <property type="molecule type" value="Genomic_DNA"/>
</dbReference>
<proteinExistence type="predicted"/>
<dbReference type="Proteomes" id="UP001057375">
    <property type="component" value="Unassembled WGS sequence"/>
</dbReference>
<dbReference type="Gene3D" id="1.25.10.10">
    <property type="entry name" value="Leucine-rich Repeat Variant"/>
    <property type="match status" value="1"/>
</dbReference>
<dbReference type="InterPro" id="IPR011989">
    <property type="entry name" value="ARM-like"/>
</dbReference>
<evidence type="ECO:0000313" key="1">
    <source>
        <dbReference type="EMBL" id="GKT25218.1"/>
    </source>
</evidence>
<sequence>MDINKIEKAVTLCVNGTTFESAEAKTYLDSVSSQSGFVQHLFHIILKNGNIRIQQMASVFLRQFLGEKIHELSSSDRRFLFQHIFDILTLTHRVIVKQGAECLELLAESFYPEEWVNLPEQLLICIKSHPLNSFHYLNAIPSIFDVPRDIKMGGDLLTAVSSYISFDRPIELLCNAFVAYTSLLAGLHQCKDFPESLPTTFASLSNVIQVVLKITSTDAITPDNIGALHCAIKLLTVVIQLYQKQLGPEYLTRICGSLVAVLRVSTKKSSSEIVSKYPPASLGFSGDALTTRGIVCQILETLSFFIETNINPEEVIIPHLSDAIKCIFHHICFTIDDMDEWEEIETFSLYEDEESQLLNPRVISRQLFTSMIRHFGQKIYKEVAELLLDTIKRSFSSISSMSPSALAAPIAPASAACVLEGCLTLFNVFCDEVRNSGSEDGLFSGEWWGDDSEGDDYGADEGDFGGDGDDEGGSFTSGSGKVELDDEFLNNFFTLSFREIVFPLLSSPTCPSLIRGRCACVAVALLIELDRASEAFGPVFENVSNCVQNGKSKLEVFLGVRSITKLCGDSRFKKMNEIIARYMGPVFPSFLEFITTFLKPFMVSVIDSADKDGSGGETDTRVVEVLLDALIFPAKICPNHALAQHEMLASLVVSLVHAFGNDPYIPEPICSLLAVACQGENTKHLQLLRNHIITTLIPAIMRIDPYRAENVSILCCCCEVLDAVLRGGCKQGQRNGLPVRLALEGSAVSKRDEVQVNSSDFLGLLKIVLKMYEVDDSSLRVSIVRLMEGIILSLNGDDFSDFRTTPVNLESAGLGSQSIESYFSIICCNLVKNISKAEDTNDSDSLTLADTGLKFGYTMLRCGCNISIGVDVIRTLFSSLPDSVDVCTLTIKGSLCVLLCALMERGPGIDFKAISTAVCCVGSVVGASLVRMCIRVLKTILTSIPKHAFSDLTFSKTVMSSSSSRYLRGSTSKEKVNVTCKTIVKFIQQLLSIFMVEMEGMEGDDDDDGIDISQLGNSPANIMSRAHPDANLNIIKEIGSFVGGIMKDIQSGEGEKGIVLAQLKEILSDGEKGCLRKITSKF</sequence>
<accession>A0ABQ5K1A2</accession>
<evidence type="ECO:0000313" key="2">
    <source>
        <dbReference type="Proteomes" id="UP001057375"/>
    </source>
</evidence>
<protein>
    <submittedName>
        <fullName evidence="1">Uncharacterized protein</fullName>
    </submittedName>
</protein>
<gene>
    <name evidence="1" type="ORF">ADUPG1_012964</name>
</gene>
<comment type="caution">
    <text evidence="1">The sequence shown here is derived from an EMBL/GenBank/DDBJ whole genome shotgun (WGS) entry which is preliminary data.</text>
</comment>
<keyword evidence="2" id="KW-1185">Reference proteome</keyword>
<name>A0ABQ5K1A2_9EUKA</name>
<organism evidence="1 2">
    <name type="scientific">Aduncisulcus paluster</name>
    <dbReference type="NCBI Taxonomy" id="2918883"/>
    <lineage>
        <taxon>Eukaryota</taxon>
        <taxon>Metamonada</taxon>
        <taxon>Carpediemonas-like organisms</taxon>
        <taxon>Aduncisulcus</taxon>
    </lineage>
</organism>
<dbReference type="InterPro" id="IPR016024">
    <property type="entry name" value="ARM-type_fold"/>
</dbReference>
<dbReference type="SUPFAM" id="SSF48371">
    <property type="entry name" value="ARM repeat"/>
    <property type="match status" value="1"/>
</dbReference>
<dbReference type="PANTHER" id="PTHR10997">
    <property type="entry name" value="IMPORTIN-7, 8, 11"/>
    <property type="match status" value="1"/>
</dbReference>
<reference evidence="1" key="1">
    <citation type="submission" date="2022-03" db="EMBL/GenBank/DDBJ databases">
        <title>Draft genome sequence of Aduncisulcus paluster, a free-living microaerophilic Fornicata.</title>
        <authorList>
            <person name="Yuyama I."/>
            <person name="Kume K."/>
            <person name="Tamura T."/>
            <person name="Inagaki Y."/>
            <person name="Hashimoto T."/>
        </authorList>
    </citation>
    <scope>NUCLEOTIDE SEQUENCE</scope>
    <source>
        <strain evidence="1">NY0171</strain>
    </source>
</reference>